<evidence type="ECO:0000313" key="3">
    <source>
        <dbReference type="EMBL" id="KAF4675288.1"/>
    </source>
</evidence>
<keyword evidence="2" id="KW-0812">Transmembrane</keyword>
<name>A0A7J6MUK4_PEROL</name>
<feature type="region of interest" description="Disordered" evidence="1">
    <location>
        <begin position="87"/>
        <end position="121"/>
    </location>
</feature>
<keyword evidence="2" id="KW-1133">Transmembrane helix</keyword>
<evidence type="ECO:0000313" key="4">
    <source>
        <dbReference type="Proteomes" id="UP000572268"/>
    </source>
</evidence>
<feature type="transmembrane region" description="Helical" evidence="2">
    <location>
        <begin position="24"/>
        <end position="42"/>
    </location>
</feature>
<reference evidence="3 4" key="1">
    <citation type="submission" date="2020-04" db="EMBL/GenBank/DDBJ databases">
        <title>Perkinsus olseni comparative genomics.</title>
        <authorList>
            <person name="Bogema D.R."/>
        </authorList>
    </citation>
    <scope>NUCLEOTIDE SEQUENCE [LARGE SCALE GENOMIC DNA]</scope>
    <source>
        <strain evidence="3">ATCC PRA-31</strain>
    </source>
</reference>
<evidence type="ECO:0000256" key="2">
    <source>
        <dbReference type="SAM" id="Phobius"/>
    </source>
</evidence>
<feature type="compositionally biased region" description="Polar residues" evidence="1">
    <location>
        <begin position="111"/>
        <end position="121"/>
    </location>
</feature>
<protein>
    <submittedName>
        <fullName evidence="3">Uncharacterized protein</fullName>
    </submittedName>
</protein>
<dbReference type="EMBL" id="JABANN010000017">
    <property type="protein sequence ID" value="KAF4675288.1"/>
    <property type="molecule type" value="Genomic_DNA"/>
</dbReference>
<dbReference type="AlphaFoldDB" id="A0A7J6MUK4"/>
<comment type="caution">
    <text evidence="3">The sequence shown here is derived from an EMBL/GenBank/DDBJ whole genome shotgun (WGS) entry which is preliminary data.</text>
</comment>
<sequence length="146" mass="15775">MISSPTVVPELPAVRDPLARNSDLAFILIVLAVGMLFIVPVLRFTPEGATEGPFAAPRKYKHSREQHSSGPVMAAVVGVMRDIATGFDPSGSYSRVSSEPDSDGFELQEPMSRSPSPTRSLRISEQLAATRRKIPPVEMIDLLSGD</sequence>
<evidence type="ECO:0000256" key="1">
    <source>
        <dbReference type="SAM" id="MobiDB-lite"/>
    </source>
</evidence>
<accession>A0A7J6MUK4</accession>
<proteinExistence type="predicted"/>
<organism evidence="3 4">
    <name type="scientific">Perkinsus olseni</name>
    <name type="common">Perkinsus atlanticus</name>
    <dbReference type="NCBI Taxonomy" id="32597"/>
    <lineage>
        <taxon>Eukaryota</taxon>
        <taxon>Sar</taxon>
        <taxon>Alveolata</taxon>
        <taxon>Perkinsozoa</taxon>
        <taxon>Perkinsea</taxon>
        <taxon>Perkinsida</taxon>
        <taxon>Perkinsidae</taxon>
        <taxon>Perkinsus</taxon>
    </lineage>
</organism>
<keyword evidence="2" id="KW-0472">Membrane</keyword>
<dbReference type="Proteomes" id="UP000572268">
    <property type="component" value="Unassembled WGS sequence"/>
</dbReference>
<gene>
    <name evidence="3" type="ORF">FOL46_002227</name>
</gene>